<dbReference type="OrthoDB" id="9991317at2759"/>
<proteinExistence type="predicted"/>
<dbReference type="Proteomes" id="UP001147733">
    <property type="component" value="Unassembled WGS sequence"/>
</dbReference>
<dbReference type="SUPFAM" id="SSF81901">
    <property type="entry name" value="HCP-like"/>
    <property type="match status" value="1"/>
</dbReference>
<dbReference type="Pfam" id="PF12770">
    <property type="entry name" value="CHAT"/>
    <property type="match status" value="1"/>
</dbReference>
<dbReference type="PANTHER" id="PTHR10098">
    <property type="entry name" value="RAPSYN-RELATED"/>
    <property type="match status" value="1"/>
</dbReference>
<dbReference type="RefSeq" id="XP_056495995.1">
    <property type="nucleotide sequence ID" value="XM_056648864.1"/>
</dbReference>
<organism evidence="2 3">
    <name type="scientific">Penicillium citrinum</name>
    <dbReference type="NCBI Taxonomy" id="5077"/>
    <lineage>
        <taxon>Eukaryota</taxon>
        <taxon>Fungi</taxon>
        <taxon>Dikarya</taxon>
        <taxon>Ascomycota</taxon>
        <taxon>Pezizomycotina</taxon>
        <taxon>Eurotiomycetes</taxon>
        <taxon>Eurotiomycetidae</taxon>
        <taxon>Eurotiales</taxon>
        <taxon>Aspergillaceae</taxon>
        <taxon>Penicillium</taxon>
    </lineage>
</organism>
<evidence type="ECO:0000313" key="2">
    <source>
        <dbReference type="EMBL" id="KAJ5221072.1"/>
    </source>
</evidence>
<dbReference type="EMBL" id="JAPQKT010000009">
    <property type="protein sequence ID" value="KAJ5221072.1"/>
    <property type="molecule type" value="Genomic_DNA"/>
</dbReference>
<feature type="domain" description="CHAT" evidence="1">
    <location>
        <begin position="1052"/>
        <end position="1347"/>
    </location>
</feature>
<name>A0A9W9TFM0_PENCI</name>
<accession>A0A9W9TFM0</accession>
<sequence length="1348" mass="152097">MAEAVPIVLSEPQTPRQELQKLIDNFPHNDGVIHNGEYCRSSHFLAELGDEEVQKLLLIYKENEQNIIPMLLAQLSENYFLLYFRTKSTSDLNIGVAIGSLVAYHTSLAKENAVRGALLSVFGRSLLLQSQESPSNTRILNESIEYCRKAVTLGDPHGWNRSLHLNDLGQQLTTRYNLTHDENDYVEAENSFQEAIALKPAGKPVFLFRWAKLIRSRDEFENCEKAEMLRKYITKLSEAVRSESKEFKNAEYRVSISRIWWNVGCAIWERYELTKNPEDLEKASEIFGIARTAPQHDSMDRFYSCRDLGRVNAIQFKNGGSLEKAESAVKWLKEALQVVPDSLLVMESLANHLLNFANHTDSDEMIAESVEILEKATSTDDDPGNSVFDAHALTLMSRFKRQGRSEDIEMAIQKYRSLADRSRDSESDHAQYLLKLAQCLLLRFESLEQQEDLDDSQAQAERAASFKDVPRSFKGDCLHLEGLISNARYKWSNKPDFLHRAIEQFQESLQQHVAKGNRNEYLVRNDLANACFLKFKRTLLLEDLSEAINEYESALQDLNNVGLNTSQKDSLMITHGLAIALTAQFEITQQQQDIDRAIVCHEKCYQGAAKRTLHGVIRANNLAFAYQERFKLTSKMPDVQKSQAVLIEVLAWDVDLQASQKSNLYNNLGRAFLLSYIECKEPSYLNYAADNFRRAIDAGCTLPAFQLAASVNLSRVLLYKAKHTKQLIDQIAVLQQLQQSLGFVRSSNNGADYSHMDGLIYNLLEYTLDSWENSSFSATSTHGQMYLCACQTLLPRLKTIQSSAIARFYIYASIAQRIISKQPKAARDMIRIAAEILPKSMLFSFDRKDILNNLGNFAALPSFTIACSLEAEDSPQQALELFDKVRSVMWNNVLSSKLSLRENENESFAELRAKEEHIAKLIAANKIPKKGPLMSSEELGGMLVQQHEVYRQGVEYERITEQLQLNPEYEKLMQLPEDITSLVEYAKEGPVIIVNYGLSRSDAILLTKNGVVSLPLPSLTGEALDQNDNMYQEALGFMSTDLIGATQKLNQVLEWIWDSIAEPIFEELGFNGTVTDAADPPRSWWISTGRIGTFPLHAAGNPRKGSNCTVLDRTIPSYVNGLRALQYARSQRNNKDESQPPAEKRALLISMEWTPQMGDEGDLPNALREVTNVQDIFKQNGGKCKLLQSPNRAETLRHLLRADCAHFACHGFSDGDDPARSALRLMDWQTSPLDVECLLQQSQKDMRPQLVYLSACESASNKSKFRDEGLHLAGGFQMAGVPHVIASLWHASDEFSLRVAMRFYQILGALGSGFDSTQSAKALRRVIVEMRDSGESPLLWATYIHLGP</sequence>
<dbReference type="InterPro" id="IPR011990">
    <property type="entry name" value="TPR-like_helical_dom_sf"/>
</dbReference>
<comment type="caution">
    <text evidence="2">The sequence shown here is derived from an EMBL/GenBank/DDBJ whole genome shotgun (WGS) entry which is preliminary data.</text>
</comment>
<protein>
    <recommendedName>
        <fullName evidence="1">CHAT domain-containing protein</fullName>
    </recommendedName>
</protein>
<keyword evidence="3" id="KW-1185">Reference proteome</keyword>
<reference evidence="2" key="1">
    <citation type="submission" date="2022-11" db="EMBL/GenBank/DDBJ databases">
        <authorList>
            <person name="Petersen C."/>
        </authorList>
    </citation>
    <scope>NUCLEOTIDE SEQUENCE</scope>
    <source>
        <strain evidence="2">IBT 23319</strain>
    </source>
</reference>
<dbReference type="GeneID" id="81388031"/>
<dbReference type="InterPro" id="IPR024983">
    <property type="entry name" value="CHAT_dom"/>
</dbReference>
<reference evidence="2" key="2">
    <citation type="journal article" date="2023" name="IMA Fungus">
        <title>Comparative genomic study of the Penicillium genus elucidates a diverse pangenome and 15 lateral gene transfer events.</title>
        <authorList>
            <person name="Petersen C."/>
            <person name="Sorensen T."/>
            <person name="Nielsen M.R."/>
            <person name="Sondergaard T.E."/>
            <person name="Sorensen J.L."/>
            <person name="Fitzpatrick D.A."/>
            <person name="Frisvad J.C."/>
            <person name="Nielsen K.L."/>
        </authorList>
    </citation>
    <scope>NUCLEOTIDE SEQUENCE</scope>
    <source>
        <strain evidence="2">IBT 23319</strain>
    </source>
</reference>
<dbReference type="Gene3D" id="1.25.40.10">
    <property type="entry name" value="Tetratricopeptide repeat domain"/>
    <property type="match status" value="1"/>
</dbReference>
<gene>
    <name evidence="2" type="ORF">N7469_009959</name>
</gene>
<dbReference type="SUPFAM" id="SSF48452">
    <property type="entry name" value="TPR-like"/>
    <property type="match status" value="1"/>
</dbReference>
<evidence type="ECO:0000259" key="1">
    <source>
        <dbReference type="Pfam" id="PF12770"/>
    </source>
</evidence>
<evidence type="ECO:0000313" key="3">
    <source>
        <dbReference type="Proteomes" id="UP001147733"/>
    </source>
</evidence>